<comment type="similarity">
    <text evidence="1">Belongs to the universal stress protein A family.</text>
</comment>
<dbReference type="RefSeq" id="WP_142552912.1">
    <property type="nucleotide sequence ID" value="NZ_VIFX01000018.1"/>
</dbReference>
<dbReference type="Gene3D" id="3.40.50.620">
    <property type="entry name" value="HUPs"/>
    <property type="match status" value="2"/>
</dbReference>
<accession>A0A544W0E7</accession>
<protein>
    <submittedName>
        <fullName evidence="3">Universal stress protein</fullName>
    </submittedName>
</protein>
<organism evidence="3 4">
    <name type="scientific">Mycolicibacterium hodleri</name>
    <dbReference type="NCBI Taxonomy" id="49897"/>
    <lineage>
        <taxon>Bacteria</taxon>
        <taxon>Bacillati</taxon>
        <taxon>Actinomycetota</taxon>
        <taxon>Actinomycetes</taxon>
        <taxon>Mycobacteriales</taxon>
        <taxon>Mycobacteriaceae</taxon>
        <taxon>Mycolicibacterium</taxon>
    </lineage>
</organism>
<dbReference type="EMBL" id="VIFX01000018">
    <property type="protein sequence ID" value="TQR85704.1"/>
    <property type="molecule type" value="Genomic_DNA"/>
</dbReference>
<dbReference type="Proteomes" id="UP000315759">
    <property type="component" value="Unassembled WGS sequence"/>
</dbReference>
<gene>
    <name evidence="3" type="ORF">D8S82_15330</name>
</gene>
<dbReference type="PANTHER" id="PTHR46268:SF6">
    <property type="entry name" value="UNIVERSAL STRESS PROTEIN UP12"/>
    <property type="match status" value="1"/>
</dbReference>
<sequence length="273" mass="29127">MSDNAPGSNVVVGIDGSKAALDATAWAVDEAIARDLPLRLVCVVGLGPEAGLSPNEIELDVQYAESVLRQAGAIIEETGKDVKVDTAILRGAPADVLLTESRGAELLCVGSSGIGAVARRLVGSTATTVAEEAACPVAIIRHCEPTSTRANRWIAVAVKASTDDEQVVLAAMREARLRHLPILAIGLWQNDFGFTPYDELDRLMQSWRQRFPDVHVHPVTTRSDLVKFLVEEDEPVAMVVVGTDEAARVAQLVGPHSHPILGHPQCSVLVVRS</sequence>
<dbReference type="SUPFAM" id="SSF52402">
    <property type="entry name" value="Adenine nucleotide alpha hydrolases-like"/>
    <property type="match status" value="2"/>
</dbReference>
<evidence type="ECO:0000259" key="2">
    <source>
        <dbReference type="Pfam" id="PF00582"/>
    </source>
</evidence>
<feature type="domain" description="UspA" evidence="2">
    <location>
        <begin position="9"/>
        <end position="141"/>
    </location>
</feature>
<comment type="caution">
    <text evidence="3">The sequence shown here is derived from an EMBL/GenBank/DDBJ whole genome shotgun (WGS) entry which is preliminary data.</text>
</comment>
<proteinExistence type="inferred from homology"/>
<dbReference type="AlphaFoldDB" id="A0A544W0E7"/>
<dbReference type="InterPro" id="IPR006015">
    <property type="entry name" value="Universal_stress_UspA"/>
</dbReference>
<dbReference type="InterPro" id="IPR006016">
    <property type="entry name" value="UspA"/>
</dbReference>
<name>A0A544W0E7_9MYCO</name>
<dbReference type="InterPro" id="IPR014729">
    <property type="entry name" value="Rossmann-like_a/b/a_fold"/>
</dbReference>
<dbReference type="Pfam" id="PF00582">
    <property type="entry name" value="Usp"/>
    <property type="match status" value="1"/>
</dbReference>
<keyword evidence="4" id="KW-1185">Reference proteome</keyword>
<dbReference type="PANTHER" id="PTHR46268">
    <property type="entry name" value="STRESS RESPONSE PROTEIN NHAX"/>
    <property type="match status" value="1"/>
</dbReference>
<evidence type="ECO:0000313" key="3">
    <source>
        <dbReference type="EMBL" id="TQR85704.1"/>
    </source>
</evidence>
<reference evidence="3 4" key="1">
    <citation type="submission" date="2018-10" db="EMBL/GenBank/DDBJ databases">
        <title>Draft genome of Mycobacterium hodleri strain B.</title>
        <authorList>
            <person name="Amande T.J."/>
            <person name="Mcgenity T.J."/>
        </authorList>
    </citation>
    <scope>NUCLEOTIDE SEQUENCE [LARGE SCALE GENOMIC DNA]</scope>
    <source>
        <strain evidence="3 4">B</strain>
    </source>
</reference>
<dbReference type="PRINTS" id="PR01438">
    <property type="entry name" value="UNVRSLSTRESS"/>
</dbReference>
<evidence type="ECO:0000313" key="4">
    <source>
        <dbReference type="Proteomes" id="UP000315759"/>
    </source>
</evidence>
<evidence type="ECO:0000256" key="1">
    <source>
        <dbReference type="ARBA" id="ARBA00008791"/>
    </source>
</evidence>